<protein>
    <recommendedName>
        <fullName evidence="5">Major facilitator superfamily (MFS) profile domain-containing protein</fullName>
    </recommendedName>
</protein>
<gene>
    <name evidence="6" type="ORF">SEUCBS140593_008530</name>
</gene>
<name>A0ABP0CM71_9PEZI</name>
<accession>A0ABP0CM71</accession>
<feature type="transmembrane region" description="Helical" evidence="4">
    <location>
        <begin position="364"/>
        <end position="390"/>
    </location>
</feature>
<dbReference type="SUPFAM" id="SSF103473">
    <property type="entry name" value="MFS general substrate transporter"/>
    <property type="match status" value="1"/>
</dbReference>
<dbReference type="PROSITE" id="PS50850">
    <property type="entry name" value="MFS"/>
    <property type="match status" value="1"/>
</dbReference>
<proteinExistence type="inferred from homology"/>
<keyword evidence="4" id="KW-0472">Membrane</keyword>
<feature type="transmembrane region" description="Helical" evidence="4">
    <location>
        <begin position="340"/>
        <end position="358"/>
    </location>
</feature>
<dbReference type="PANTHER" id="PTHR11360:SF234">
    <property type="entry name" value="MFS-TYPE TRANSPORTER DBAD-RELATED"/>
    <property type="match status" value="1"/>
</dbReference>
<evidence type="ECO:0000256" key="1">
    <source>
        <dbReference type="ARBA" id="ARBA00004141"/>
    </source>
</evidence>
<feature type="transmembrane region" description="Helical" evidence="4">
    <location>
        <begin position="402"/>
        <end position="422"/>
    </location>
</feature>
<sequence>MAELADQPSSMLAAHFPVQTMTPDAELSGAEGSGADSIGEKLPGPRAAVKEEDSPSPISPSAPHPPPNGGTRAWLQVLGAFFLNFNTWGIVNSYGVFQAEYSTNILSTSSESAISWIGSIQAFLMLVIAVLCGRALDAGYFYTDILIGTFLEVFGTMMTSICKEYWQVFLAQGIVVGIGAGMVFIPGVAIVGTYFSTRRATAIGIAATGSCIGGIVYPIALRRLIISIGFGWAVRVMGFLMLATLIIAIAVMKPRLPPRKSGPLINTEAMRDPIFVMWLVAIVFSFIGLYVPFFYVEQYARNIGISADTASYMLIIINAASIPGRVVPSMLADKFGNMSILIPAVFFSSVITTAWIAVKSEAGLILVSVFLGLTNGSIQAVVPATVPYLCPDLTKLGTNLGMTLFSAGLGMLIGSPVAGAILDHQTRGHTSTVFWGAMLFAGVTTLAGSLLIAVVRVMKAGFGPAKA</sequence>
<dbReference type="Gene3D" id="1.20.1250.20">
    <property type="entry name" value="MFS general substrate transporter like domains"/>
    <property type="match status" value="2"/>
</dbReference>
<evidence type="ECO:0000313" key="7">
    <source>
        <dbReference type="Proteomes" id="UP001642482"/>
    </source>
</evidence>
<dbReference type="CDD" id="cd17352">
    <property type="entry name" value="MFS_MCT_SLC16"/>
    <property type="match status" value="1"/>
</dbReference>
<feature type="transmembrane region" description="Helical" evidence="4">
    <location>
        <begin position="232"/>
        <end position="252"/>
    </location>
</feature>
<feature type="transmembrane region" description="Helical" evidence="4">
    <location>
        <begin position="310"/>
        <end position="328"/>
    </location>
</feature>
<dbReference type="Proteomes" id="UP001642482">
    <property type="component" value="Unassembled WGS sequence"/>
</dbReference>
<feature type="transmembrane region" description="Helical" evidence="4">
    <location>
        <begin position="169"/>
        <end position="195"/>
    </location>
</feature>
<dbReference type="InterPro" id="IPR036259">
    <property type="entry name" value="MFS_trans_sf"/>
</dbReference>
<dbReference type="Pfam" id="PF07690">
    <property type="entry name" value="MFS_1"/>
    <property type="match status" value="1"/>
</dbReference>
<evidence type="ECO:0000259" key="5">
    <source>
        <dbReference type="PROSITE" id="PS50850"/>
    </source>
</evidence>
<dbReference type="InterPro" id="IPR011701">
    <property type="entry name" value="MFS"/>
</dbReference>
<evidence type="ECO:0000313" key="6">
    <source>
        <dbReference type="EMBL" id="CAK7233224.1"/>
    </source>
</evidence>
<feature type="transmembrane region" description="Helical" evidence="4">
    <location>
        <begin position="113"/>
        <end position="132"/>
    </location>
</feature>
<keyword evidence="4" id="KW-1133">Transmembrane helix</keyword>
<feature type="transmembrane region" description="Helical" evidence="4">
    <location>
        <begin position="273"/>
        <end position="295"/>
    </location>
</feature>
<feature type="domain" description="Major facilitator superfamily (MFS) profile" evidence="5">
    <location>
        <begin position="72"/>
        <end position="460"/>
    </location>
</feature>
<keyword evidence="7" id="KW-1185">Reference proteome</keyword>
<feature type="compositionally biased region" description="Pro residues" evidence="3">
    <location>
        <begin position="57"/>
        <end position="66"/>
    </location>
</feature>
<keyword evidence="4" id="KW-0812">Transmembrane</keyword>
<organism evidence="6 7">
    <name type="scientific">Sporothrix eucalyptigena</name>
    <dbReference type="NCBI Taxonomy" id="1812306"/>
    <lineage>
        <taxon>Eukaryota</taxon>
        <taxon>Fungi</taxon>
        <taxon>Dikarya</taxon>
        <taxon>Ascomycota</taxon>
        <taxon>Pezizomycotina</taxon>
        <taxon>Sordariomycetes</taxon>
        <taxon>Sordariomycetidae</taxon>
        <taxon>Ophiostomatales</taxon>
        <taxon>Ophiostomataceae</taxon>
        <taxon>Sporothrix</taxon>
    </lineage>
</organism>
<dbReference type="InterPro" id="IPR020846">
    <property type="entry name" value="MFS_dom"/>
</dbReference>
<reference evidence="6 7" key="1">
    <citation type="submission" date="2024-01" db="EMBL/GenBank/DDBJ databases">
        <authorList>
            <person name="Allen C."/>
            <person name="Tagirdzhanova G."/>
        </authorList>
    </citation>
    <scope>NUCLEOTIDE SEQUENCE [LARGE SCALE GENOMIC DNA]</scope>
</reference>
<evidence type="ECO:0000256" key="3">
    <source>
        <dbReference type="SAM" id="MobiDB-lite"/>
    </source>
</evidence>
<evidence type="ECO:0000256" key="2">
    <source>
        <dbReference type="ARBA" id="ARBA00006727"/>
    </source>
</evidence>
<comment type="subcellular location">
    <subcellularLocation>
        <location evidence="1">Membrane</location>
        <topology evidence="1">Multi-pass membrane protein</topology>
    </subcellularLocation>
</comment>
<comment type="caution">
    <text evidence="6">The sequence shown here is derived from an EMBL/GenBank/DDBJ whole genome shotgun (WGS) entry which is preliminary data.</text>
</comment>
<dbReference type="EMBL" id="CAWUHD010000120">
    <property type="protein sequence ID" value="CAK7233224.1"/>
    <property type="molecule type" value="Genomic_DNA"/>
</dbReference>
<feature type="region of interest" description="Disordered" evidence="3">
    <location>
        <begin position="1"/>
        <end position="66"/>
    </location>
</feature>
<dbReference type="PANTHER" id="PTHR11360">
    <property type="entry name" value="MONOCARBOXYLATE TRANSPORTER"/>
    <property type="match status" value="1"/>
</dbReference>
<feature type="transmembrane region" description="Helical" evidence="4">
    <location>
        <begin position="434"/>
        <end position="458"/>
    </location>
</feature>
<dbReference type="InterPro" id="IPR050327">
    <property type="entry name" value="Proton-linked_MCT"/>
</dbReference>
<evidence type="ECO:0000256" key="4">
    <source>
        <dbReference type="SAM" id="Phobius"/>
    </source>
</evidence>
<comment type="similarity">
    <text evidence="2">Belongs to the major facilitator superfamily. Monocarboxylate porter (TC 2.A.1.13) family.</text>
</comment>
<feature type="transmembrane region" description="Helical" evidence="4">
    <location>
        <begin position="202"/>
        <end position="220"/>
    </location>
</feature>